<feature type="transmembrane region" description="Helical" evidence="1">
    <location>
        <begin position="108"/>
        <end position="125"/>
    </location>
</feature>
<evidence type="ECO:0000313" key="4">
    <source>
        <dbReference type="Proteomes" id="UP000270673"/>
    </source>
</evidence>
<feature type="transmembrane region" description="Helical" evidence="1">
    <location>
        <begin position="209"/>
        <end position="231"/>
    </location>
</feature>
<keyword evidence="1" id="KW-0812">Transmembrane</keyword>
<dbReference type="GO" id="GO:0003700">
    <property type="term" value="F:DNA-binding transcription factor activity"/>
    <property type="evidence" value="ECO:0007669"/>
    <property type="project" value="InterPro"/>
</dbReference>
<gene>
    <name evidence="3" type="ORF">D8S85_19985</name>
</gene>
<dbReference type="Proteomes" id="UP000270673">
    <property type="component" value="Chromosome"/>
</dbReference>
<dbReference type="GO" id="GO:0043565">
    <property type="term" value="F:sequence-specific DNA binding"/>
    <property type="evidence" value="ECO:0007669"/>
    <property type="project" value="InterPro"/>
</dbReference>
<dbReference type="PROSITE" id="PS01124">
    <property type="entry name" value="HTH_ARAC_FAMILY_2"/>
    <property type="match status" value="1"/>
</dbReference>
<name>A0A3Q9ITR4_9BACT</name>
<keyword evidence="1" id="KW-1133">Transmembrane helix</keyword>
<feature type="transmembrane region" description="Helical" evidence="1">
    <location>
        <begin position="51"/>
        <end position="68"/>
    </location>
</feature>
<protein>
    <submittedName>
        <fullName evidence="3">AraC family transcriptional regulator</fullName>
    </submittedName>
</protein>
<dbReference type="EMBL" id="CP032819">
    <property type="protein sequence ID" value="AZS31604.1"/>
    <property type="molecule type" value="Genomic_DNA"/>
</dbReference>
<dbReference type="RefSeq" id="WP_106624035.1">
    <property type="nucleotide sequence ID" value="NZ_CP032819.1"/>
</dbReference>
<feature type="transmembrane region" description="Helical" evidence="1">
    <location>
        <begin position="74"/>
        <end position="96"/>
    </location>
</feature>
<dbReference type="AlphaFoldDB" id="A0A3Q9ITR4"/>
<dbReference type="OrthoDB" id="1061075at2"/>
<evidence type="ECO:0000259" key="2">
    <source>
        <dbReference type="PROSITE" id="PS01124"/>
    </source>
</evidence>
<keyword evidence="1" id="KW-0472">Membrane</keyword>
<evidence type="ECO:0000313" key="3">
    <source>
        <dbReference type="EMBL" id="AZS31604.1"/>
    </source>
</evidence>
<sequence length="363" mass="42867">MTLQGNDIFYYTANILCLFSGLICAVLRWFHMCRPFDKEEAYYYPARKQVTVCYFLILFQFPYLMYLSSFDAWMYVRVFGILFYPVIFTVLLNRYFHYTERIWWRMSLHTVWIISSVLLCVLFLLALRGGDLLAGRAHIVCLLSVMMAVLSMVTMCYTLYRVYVDIRQFQYDEYSNEQDFPLRFARITIVLVLFLMLNMWVLYVSDSRMVKAAVDLLLCFLHTLLILIILYPQRNGKKYALQDSMQVAKGAFHLSDERYGEILGKIRTCIETNRMFLKSNLQLMDIALAVGENRSYVSAVITKEYGSFYAYVNKFRIEYAVQLQKEHPKMKQVELIERCGFGSRTSFLKWQKIYSGKQDVKSV</sequence>
<proteinExistence type="predicted"/>
<feature type="transmembrane region" description="Helical" evidence="1">
    <location>
        <begin position="137"/>
        <end position="163"/>
    </location>
</feature>
<feature type="domain" description="HTH araC/xylS-type" evidence="2">
    <location>
        <begin position="260"/>
        <end position="363"/>
    </location>
</feature>
<accession>A0A3Q9ITR4</accession>
<dbReference type="InterPro" id="IPR018060">
    <property type="entry name" value="HTH_AraC"/>
</dbReference>
<keyword evidence="4" id="KW-1185">Reference proteome</keyword>
<feature type="transmembrane region" description="Helical" evidence="1">
    <location>
        <begin position="184"/>
        <end position="203"/>
    </location>
</feature>
<feature type="transmembrane region" description="Helical" evidence="1">
    <location>
        <begin position="12"/>
        <end position="30"/>
    </location>
</feature>
<reference evidence="3 4" key="1">
    <citation type="submission" date="2018-10" db="EMBL/GenBank/DDBJ databases">
        <title>Butyricimonas faecalis sp. nov., isolated from human faeces and emended description of the genus Butyricimonas.</title>
        <authorList>
            <person name="Le Roy T."/>
            <person name="Van der Smissen P."/>
            <person name="Paquot A."/>
            <person name="Delzenne N."/>
            <person name="Muccioli G."/>
            <person name="Collet J.-F."/>
            <person name="Cani P.D."/>
        </authorList>
    </citation>
    <scope>NUCLEOTIDE SEQUENCE [LARGE SCALE GENOMIC DNA]</scope>
    <source>
        <strain evidence="3 4">H184</strain>
    </source>
</reference>
<dbReference type="KEGG" id="buy:D8S85_19985"/>
<dbReference type="Gene3D" id="1.10.10.60">
    <property type="entry name" value="Homeodomain-like"/>
    <property type="match status" value="1"/>
</dbReference>
<organism evidence="3 4">
    <name type="scientific">Butyricimonas faecalis</name>
    <dbReference type="NCBI Taxonomy" id="2093856"/>
    <lineage>
        <taxon>Bacteria</taxon>
        <taxon>Pseudomonadati</taxon>
        <taxon>Bacteroidota</taxon>
        <taxon>Bacteroidia</taxon>
        <taxon>Bacteroidales</taxon>
        <taxon>Odoribacteraceae</taxon>
        <taxon>Butyricimonas</taxon>
    </lineage>
</organism>
<evidence type="ECO:0000256" key="1">
    <source>
        <dbReference type="SAM" id="Phobius"/>
    </source>
</evidence>